<protein>
    <recommendedName>
        <fullName evidence="10">PHD-type domain-containing protein</fullName>
    </recommendedName>
</protein>
<dbReference type="PANTHER" id="PTHR46452">
    <property type="entry name" value="TRANSCRIPTION INITIATION FACTOR TFIID SUBUNIT 3"/>
    <property type="match status" value="1"/>
</dbReference>
<keyword evidence="3 8" id="KW-0863">Zinc-finger</keyword>
<dbReference type="InterPro" id="IPR019787">
    <property type="entry name" value="Znf_PHD-finger"/>
</dbReference>
<dbReference type="Gene3D" id="3.30.40.10">
    <property type="entry name" value="Zinc/RING finger domain, C3HC4 (zinc finger)"/>
    <property type="match status" value="1"/>
</dbReference>
<dbReference type="PANTHER" id="PTHR46452:SF1">
    <property type="entry name" value="TRANSCRIPTION INITIATION FACTOR TFIID SUBUNIT 3"/>
    <property type="match status" value="1"/>
</dbReference>
<dbReference type="STRING" id="578462.A0A0L0SVK9"/>
<dbReference type="InterPro" id="IPR001965">
    <property type="entry name" value="Znf_PHD"/>
</dbReference>
<evidence type="ECO:0000259" key="10">
    <source>
        <dbReference type="PROSITE" id="PS50016"/>
    </source>
</evidence>
<dbReference type="Proteomes" id="UP000054350">
    <property type="component" value="Unassembled WGS sequence"/>
</dbReference>
<evidence type="ECO:0000313" key="12">
    <source>
        <dbReference type="Proteomes" id="UP000054350"/>
    </source>
</evidence>
<dbReference type="GO" id="GO:0005669">
    <property type="term" value="C:transcription factor TFIID complex"/>
    <property type="evidence" value="ECO:0007669"/>
    <property type="project" value="TreeGrafter"/>
</dbReference>
<feature type="compositionally biased region" description="Low complexity" evidence="9">
    <location>
        <begin position="425"/>
        <end position="439"/>
    </location>
</feature>
<evidence type="ECO:0000256" key="9">
    <source>
        <dbReference type="SAM" id="MobiDB-lite"/>
    </source>
</evidence>
<name>A0A0L0SVK9_ALLM3</name>
<dbReference type="eggNOG" id="KOG1634">
    <property type="taxonomic scope" value="Eukaryota"/>
</dbReference>
<dbReference type="CDD" id="cd00076">
    <property type="entry name" value="HFD_SF"/>
    <property type="match status" value="1"/>
</dbReference>
<feature type="compositionally biased region" description="Pro residues" evidence="9">
    <location>
        <begin position="205"/>
        <end position="227"/>
    </location>
</feature>
<dbReference type="SUPFAM" id="SSF57903">
    <property type="entry name" value="FYVE/PHD zinc finger"/>
    <property type="match status" value="1"/>
</dbReference>
<organism evidence="11 12">
    <name type="scientific">Allomyces macrogynus (strain ATCC 38327)</name>
    <name type="common">Allomyces javanicus var. macrogynus</name>
    <dbReference type="NCBI Taxonomy" id="578462"/>
    <lineage>
        <taxon>Eukaryota</taxon>
        <taxon>Fungi</taxon>
        <taxon>Fungi incertae sedis</taxon>
        <taxon>Blastocladiomycota</taxon>
        <taxon>Blastocladiomycetes</taxon>
        <taxon>Blastocladiales</taxon>
        <taxon>Blastocladiaceae</taxon>
        <taxon>Allomyces</taxon>
    </lineage>
</organism>
<dbReference type="AlphaFoldDB" id="A0A0L0SVK9"/>
<evidence type="ECO:0000313" key="11">
    <source>
        <dbReference type="EMBL" id="KNE66486.1"/>
    </source>
</evidence>
<accession>A0A0L0SVK9</accession>
<feature type="region of interest" description="Disordered" evidence="9">
    <location>
        <begin position="266"/>
        <end position="293"/>
    </location>
</feature>
<dbReference type="Gene3D" id="1.10.20.10">
    <property type="entry name" value="Histone, subunit A"/>
    <property type="match status" value="1"/>
</dbReference>
<dbReference type="OrthoDB" id="5876800at2759"/>
<keyword evidence="6" id="KW-0804">Transcription</keyword>
<dbReference type="PROSITE" id="PS01359">
    <property type="entry name" value="ZF_PHD_1"/>
    <property type="match status" value="1"/>
</dbReference>
<dbReference type="InterPro" id="IPR009072">
    <property type="entry name" value="Histone-fold"/>
</dbReference>
<dbReference type="Pfam" id="PF07524">
    <property type="entry name" value="Bromo_TP"/>
    <property type="match status" value="1"/>
</dbReference>
<feature type="region of interest" description="Disordered" evidence="9">
    <location>
        <begin position="188"/>
        <end position="227"/>
    </location>
</feature>
<evidence type="ECO:0000256" key="7">
    <source>
        <dbReference type="ARBA" id="ARBA00023242"/>
    </source>
</evidence>
<dbReference type="GO" id="GO:0008270">
    <property type="term" value="F:zinc ion binding"/>
    <property type="evidence" value="ECO:0007669"/>
    <property type="project" value="UniProtKB-KW"/>
</dbReference>
<keyword evidence="5" id="KW-0805">Transcription regulation</keyword>
<dbReference type="SMART" id="SM00249">
    <property type="entry name" value="PHD"/>
    <property type="match status" value="1"/>
</dbReference>
<feature type="domain" description="PHD-type" evidence="10">
    <location>
        <begin position="488"/>
        <end position="540"/>
    </location>
</feature>
<dbReference type="EMBL" id="GG745350">
    <property type="protein sequence ID" value="KNE66486.1"/>
    <property type="molecule type" value="Genomic_DNA"/>
</dbReference>
<dbReference type="GO" id="GO:0046982">
    <property type="term" value="F:protein heterodimerization activity"/>
    <property type="evidence" value="ECO:0007669"/>
    <property type="project" value="InterPro"/>
</dbReference>
<evidence type="ECO:0000256" key="3">
    <source>
        <dbReference type="ARBA" id="ARBA00022771"/>
    </source>
</evidence>
<dbReference type="InterPro" id="IPR019786">
    <property type="entry name" value="Zinc_finger_PHD-type_CS"/>
</dbReference>
<dbReference type="InterPro" id="IPR011011">
    <property type="entry name" value="Znf_FYVE_PHD"/>
</dbReference>
<dbReference type="SMART" id="SM00576">
    <property type="entry name" value="BTP"/>
    <property type="match status" value="1"/>
</dbReference>
<keyword evidence="4" id="KW-0862">Zinc</keyword>
<feature type="compositionally biased region" description="Pro residues" evidence="9">
    <location>
        <begin position="272"/>
        <end position="287"/>
    </location>
</feature>
<dbReference type="InterPro" id="IPR013083">
    <property type="entry name" value="Znf_RING/FYVE/PHD"/>
</dbReference>
<keyword evidence="7" id="KW-0539">Nucleus</keyword>
<reference evidence="12" key="2">
    <citation type="submission" date="2009-11" db="EMBL/GenBank/DDBJ databases">
        <title>The Genome Sequence of Allomyces macrogynus strain ATCC 38327.</title>
        <authorList>
            <consortium name="The Broad Institute Genome Sequencing Platform"/>
            <person name="Russ C."/>
            <person name="Cuomo C."/>
            <person name="Shea T."/>
            <person name="Young S.K."/>
            <person name="Zeng Q."/>
            <person name="Koehrsen M."/>
            <person name="Haas B."/>
            <person name="Borodovsky M."/>
            <person name="Guigo R."/>
            <person name="Alvarado L."/>
            <person name="Berlin A."/>
            <person name="Borenstein D."/>
            <person name="Chen Z."/>
            <person name="Engels R."/>
            <person name="Freedman E."/>
            <person name="Gellesch M."/>
            <person name="Goldberg J."/>
            <person name="Griggs A."/>
            <person name="Gujja S."/>
            <person name="Heiman D."/>
            <person name="Hepburn T."/>
            <person name="Howarth C."/>
            <person name="Jen D."/>
            <person name="Larson L."/>
            <person name="Lewis B."/>
            <person name="Mehta T."/>
            <person name="Park D."/>
            <person name="Pearson M."/>
            <person name="Roberts A."/>
            <person name="Saif S."/>
            <person name="Shenoy N."/>
            <person name="Sisk P."/>
            <person name="Stolte C."/>
            <person name="Sykes S."/>
            <person name="Walk T."/>
            <person name="White J."/>
            <person name="Yandava C."/>
            <person name="Burger G."/>
            <person name="Gray M.W."/>
            <person name="Holland P.W.H."/>
            <person name="King N."/>
            <person name="Lang F.B.F."/>
            <person name="Roger A.J."/>
            <person name="Ruiz-Trillo I."/>
            <person name="Lander E."/>
            <person name="Nusbaum C."/>
        </authorList>
    </citation>
    <scope>NUCLEOTIDE SEQUENCE [LARGE SCALE GENOMIC DNA]</scope>
    <source>
        <strain evidence="12">ATCC 38327</strain>
    </source>
</reference>
<proteinExistence type="predicted"/>
<evidence type="ECO:0000256" key="5">
    <source>
        <dbReference type="ARBA" id="ARBA00023015"/>
    </source>
</evidence>
<sequence>MAHPFPAAMLAQVVAHLLTQCGFTSFSQATVHVLVDVLERYLAAAGSRAAAVAELSGRSHVQLLDTVVALHALGEDATALHEFVHAGWTKPLANLDVDLRLEKVPRLPVPVGAAVAQGRGKDVEEREVARVQATGFPLHVSHNLLRDYFQSRPSLDAVLVVDPTPAPAPEPDTEPETRIAAVAAETADEPMAVDGPVPAAAATDPEPPVRSPPLAPTSPSLAPPPPLPLPLVPTAHYDAAHFPAHIPTHLPPFPAADAVRHDDFHLPFPASALPPPPAASQPPPPTASPKRKKIAVWTPGTPATATADTTPALQHLDRTAILALHSKPIRVPNPKTGSMAALATTSAPAPRPNPKPSAYLRKRQGKGSGQAAALQRAMRAADRANAETVAPEAPTPGAGESAPPATENGTESAAAAAAPPPPTPSASSPAPLVGPRTAPTPAIAGGTAILKPLHRRAVVLATANDALFCARTLDRPEPAVPVARGPDEIRCMCDHARNDDGGFMVACDACHVWFHGKCVGVALGVLQDGDRWVCPRCTRAGRGFK</sequence>
<comment type="subcellular location">
    <subcellularLocation>
        <location evidence="1">Nucleus</location>
    </subcellularLocation>
</comment>
<evidence type="ECO:0000256" key="8">
    <source>
        <dbReference type="PROSITE-ProRule" id="PRU00146"/>
    </source>
</evidence>
<dbReference type="GO" id="GO:0045944">
    <property type="term" value="P:positive regulation of transcription by RNA polymerase II"/>
    <property type="evidence" value="ECO:0007669"/>
    <property type="project" value="TreeGrafter"/>
</dbReference>
<evidence type="ECO:0000256" key="6">
    <source>
        <dbReference type="ARBA" id="ARBA00023163"/>
    </source>
</evidence>
<dbReference type="InterPro" id="IPR006565">
    <property type="entry name" value="BTP"/>
</dbReference>
<dbReference type="OMA" id="CSWASKE"/>
<dbReference type="Pfam" id="PF00628">
    <property type="entry name" value="PHD"/>
    <property type="match status" value="1"/>
</dbReference>
<evidence type="ECO:0000256" key="4">
    <source>
        <dbReference type="ARBA" id="ARBA00022833"/>
    </source>
</evidence>
<dbReference type="PROSITE" id="PS50016">
    <property type="entry name" value="ZF_PHD_2"/>
    <property type="match status" value="1"/>
</dbReference>
<evidence type="ECO:0000256" key="2">
    <source>
        <dbReference type="ARBA" id="ARBA00022723"/>
    </source>
</evidence>
<evidence type="ECO:0000256" key="1">
    <source>
        <dbReference type="ARBA" id="ARBA00004123"/>
    </source>
</evidence>
<feature type="region of interest" description="Disordered" evidence="9">
    <location>
        <begin position="343"/>
        <end position="439"/>
    </location>
</feature>
<dbReference type="VEuPathDB" id="FungiDB:AMAG_11624"/>
<keyword evidence="2" id="KW-0479">Metal-binding</keyword>
<reference evidence="11 12" key="1">
    <citation type="submission" date="2009-11" db="EMBL/GenBank/DDBJ databases">
        <title>Annotation of Allomyces macrogynus ATCC 38327.</title>
        <authorList>
            <consortium name="The Broad Institute Genome Sequencing Platform"/>
            <person name="Russ C."/>
            <person name="Cuomo C."/>
            <person name="Burger G."/>
            <person name="Gray M.W."/>
            <person name="Holland P.W.H."/>
            <person name="King N."/>
            <person name="Lang F.B.F."/>
            <person name="Roger A.J."/>
            <person name="Ruiz-Trillo I."/>
            <person name="Young S.K."/>
            <person name="Zeng Q."/>
            <person name="Gargeya S."/>
            <person name="Fitzgerald M."/>
            <person name="Haas B."/>
            <person name="Abouelleil A."/>
            <person name="Alvarado L."/>
            <person name="Arachchi H.M."/>
            <person name="Berlin A."/>
            <person name="Chapman S.B."/>
            <person name="Gearin G."/>
            <person name="Goldberg J."/>
            <person name="Griggs A."/>
            <person name="Gujja S."/>
            <person name="Hansen M."/>
            <person name="Heiman D."/>
            <person name="Howarth C."/>
            <person name="Larimer J."/>
            <person name="Lui A."/>
            <person name="MacDonald P.J.P."/>
            <person name="McCowen C."/>
            <person name="Montmayeur A."/>
            <person name="Murphy C."/>
            <person name="Neiman D."/>
            <person name="Pearson M."/>
            <person name="Priest M."/>
            <person name="Roberts A."/>
            <person name="Saif S."/>
            <person name="Shea T."/>
            <person name="Sisk P."/>
            <person name="Stolte C."/>
            <person name="Sykes S."/>
            <person name="Wortman J."/>
            <person name="Nusbaum C."/>
            <person name="Birren B."/>
        </authorList>
    </citation>
    <scope>NUCLEOTIDE SEQUENCE [LARGE SCALE GENOMIC DNA]</scope>
    <source>
        <strain evidence="11 12">ATCC 38327</strain>
    </source>
</reference>
<gene>
    <name evidence="11" type="ORF">AMAG_11624</name>
</gene>
<keyword evidence="12" id="KW-1185">Reference proteome</keyword>